<dbReference type="GO" id="GO:0000272">
    <property type="term" value="P:polysaccharide catabolic process"/>
    <property type="evidence" value="ECO:0007669"/>
    <property type="project" value="UniProtKB-KW"/>
</dbReference>
<evidence type="ECO:0000256" key="2">
    <source>
        <dbReference type="ARBA" id="ARBA00023295"/>
    </source>
</evidence>
<dbReference type="InterPro" id="IPR050964">
    <property type="entry name" value="Striated_Muscle_Regulatory"/>
</dbReference>
<gene>
    <name evidence="7" type="ORF">J5V96_01530</name>
</gene>
<sequence>MRRSDHVGVGHGRVRAGSVFAGAVVAIAAIGITTAAIAFEGNPTAQLDLHDGSVWITKSDEQLVGHFNNESRRLDGQLKAPSAEFDLLQERDQVLVHNGGGEPTLIPLDTAGVALGDATDLPVGAVVEMGGGTVAILDPASGALHALPFTGVASFSAAEAEPLAELGEDAAMTVAADGTVYAVSPKQGTLLTITVGGDGTAERTAEQPLEGLEKGSAVEVTSVGDVPVVLDRARELLVVEGREVPVAGAEVARLAADVAQGDTVTLAVEDALLTLPLGGGEAAETRTGSSGGRPAQPVVVEGCAYGAWSGTGRVVRDCVGTEADLVDSIAQYDGKGELRFRVNRDVVILNDVVTGGAWLPSDALQKVDNWDDLVAPEGEGEESDETTTSTVPDPLPPDRGPDNKPPVANDDDLGARAGQTVILPVLLNDTDPDGDVLTVTLPDGSPSLGDVQPIQNGQALQISVRPDASGTESFRYEADDGRGGTDVATVSLTVRTDDQNGAPEQLQKMQVPLEQGGEVTYNVLPEWRDPDGDPIFLMAVHAAPGDEVSFTPDGRVTYRAVAGTLGPLDVPIEVSDGTTSIAGVLALDIRQPGSNPPVTTADHVVTRAGVQVEVAPLVNDLGAGSEPLRLARVDQVVGTEIEADFANRTFTFSSTKVDTYYVQYLASNGVTAVPGIVRIDVLEPTDADRAPVAVRDIAMLTRGGEVLVDVLANDSDPSGGVLVVQSIDVPTTTGLSVSVLGHETLRITDRAAATDRVTIRYQMSNGQHSAQGEVIVILVPAPEKLRPPHASDDTAVVRAGDVVTVPVLDNDTHPNDDEMHVVPELVTPADTALGESFVSQDTVRFRSTGDEGQATIVYEVVDSVGQKQAASVTIQILPVDVENNAPPRPLDLEARAVAGSPATIVVPLDGIDPDGDSVEFAGFATGQTKGSVAPVRPGVFTYTPSETSSGVDTFTYRVRDALGKEATATIRVGIAPGAGVNQAPFAVRDDVATRPGRIVSVPVLDNDSDPEGDDPALVDDGLIVPDDVPGLDAQVADGSRIDVTAPEDEGQYALQYTIADSLGAEAQGVVQITVDDEVPLVPPIARDDYVPSEEIIDGVYADVDLLSNDEDPDGRAADLSLAVDGDVQADAQGVLRVEIGEKRQLIGYTVTDEDEGVARAFVHVPGIEDLRPTLISTDAVEVRSGETIELPLDEHVRATDGRDLMLTDPDLIQAQHADGSPLFTDEHTLVYTSVDDYVGSDAISFEVTDGSSIDDPAGRKSTLSIPLTVLPPANAAPTFVNARMSVGAGDPEAATLELGPLATDPNPEDTLTFAIEGAPEGITAAVEGDTLRVTADPSLRGSAGVVQVRVSDGEAEAVIGEVEITVTASTQPLATVSNDAVPDAVQGRAVDVPVLANDQSPFPGEPLSLDIVTLESTGAGKAEIVGDQVRVTPKSDFVGRMTVRYRVLDATGDAERAVEGRIVLTVRGAPDAPGRPTVSGVQDRQVTLSWSAPADNGEPITEYLVTGTGGSGYQRSCTSTRCDLTGLTNNVEYTFTVVAVNEVGPSEPSLVSEVARPDVRPNTPAMPTVTDFGNGELTVQWTKPKTAGSPVSGYTLEVNPALPNGTSVIDVPEAGSQTPSRVVKGLLNGVTYEFRVQARNAAPDPSDWSGWSKPGGVPATVPDAPTALQMSSGSGANGDATVSVQWTPPAFNGGDAIAGYEIRAILNGSVKKTNTALAGARSTTFALPASGTDYEFQVRAQNKAGWSEPGVGRARAFTKPGAPSGVTTAAGDRSITVRWNDAALNGASASWVQYQFNVGSGWSSGWASGGASGSGVIGGLTAKQTYSVAVRAVVHPNGDASQTLAGDAASGPEATPWGPPIAPSVSASTPNTSNANWSVNATSSGNGRSVTRVIVKVGGRTVYDGANLKPSGSSGYNSGETVTAQVIVQGGDASPWGSSGTLLKPWAPPGAPRIIRTEEGDRKVGIEWRDDRTGTDPDGHLSWQFSLNGGGWTTDGVVAGQAGVRLWAITGLQNGTTYRIRMRAVEHTSDGRLLYSDPSETMTLTPYPCGCSF</sequence>
<dbReference type="InterPro" id="IPR013783">
    <property type="entry name" value="Ig-like_fold"/>
</dbReference>
<keyword evidence="8" id="KW-1185">Reference proteome</keyword>
<feature type="domain" description="Fibronectin type-III" evidence="6">
    <location>
        <begin position="1667"/>
        <end position="1761"/>
    </location>
</feature>
<feature type="domain" description="Fibronectin type-III" evidence="6">
    <location>
        <begin position="1948"/>
        <end position="2049"/>
    </location>
</feature>
<dbReference type="CDD" id="cd00063">
    <property type="entry name" value="FN3"/>
    <property type="match status" value="4"/>
</dbReference>
<dbReference type="SUPFAM" id="SSF49265">
    <property type="entry name" value="Fibronectin type III"/>
    <property type="match status" value="3"/>
</dbReference>
<protein>
    <submittedName>
        <fullName evidence="7">Tandem-95 repeat protein</fullName>
    </submittedName>
</protein>
<dbReference type="Gene3D" id="2.60.40.2810">
    <property type="match status" value="1"/>
</dbReference>
<evidence type="ECO:0000256" key="5">
    <source>
        <dbReference type="SAM" id="Phobius"/>
    </source>
</evidence>
<dbReference type="InterPro" id="IPR003961">
    <property type="entry name" value="FN3_dom"/>
</dbReference>
<feature type="region of interest" description="Disordered" evidence="4">
    <location>
        <begin position="374"/>
        <end position="413"/>
    </location>
</feature>
<feature type="region of interest" description="Disordered" evidence="4">
    <location>
        <begin position="1841"/>
        <end position="1883"/>
    </location>
</feature>
<keyword evidence="3" id="KW-0119">Carbohydrate metabolism</keyword>
<evidence type="ECO:0000256" key="1">
    <source>
        <dbReference type="ARBA" id="ARBA00022737"/>
    </source>
</evidence>
<accession>A0A939QIB1</accession>
<dbReference type="SMART" id="SM00060">
    <property type="entry name" value="FN3"/>
    <property type="match status" value="5"/>
</dbReference>
<dbReference type="RefSeq" id="WP_208499864.1">
    <property type="nucleotide sequence ID" value="NZ_JAGFOA010000001.1"/>
</dbReference>
<dbReference type="InterPro" id="IPR036116">
    <property type="entry name" value="FN3_sf"/>
</dbReference>
<dbReference type="PROSITE" id="PS50853">
    <property type="entry name" value="FN3"/>
    <property type="match status" value="4"/>
</dbReference>
<keyword evidence="5" id="KW-1133">Transmembrane helix</keyword>
<reference evidence="7" key="1">
    <citation type="submission" date="2021-03" db="EMBL/GenBank/DDBJ databases">
        <title>Microbacterium sp. nov., a novel actinobacterium isolated from cow dung.</title>
        <authorList>
            <person name="Zhang L."/>
        </authorList>
    </citation>
    <scope>NUCLEOTIDE SEQUENCE</scope>
    <source>
        <strain evidence="7">NEAU-LLB</strain>
    </source>
</reference>
<dbReference type="GO" id="GO:0016798">
    <property type="term" value="F:hydrolase activity, acting on glycosyl bonds"/>
    <property type="evidence" value="ECO:0007669"/>
    <property type="project" value="UniProtKB-KW"/>
</dbReference>
<organism evidence="7 8">
    <name type="scientific">Microbacterium stercoris</name>
    <dbReference type="NCBI Taxonomy" id="2820289"/>
    <lineage>
        <taxon>Bacteria</taxon>
        <taxon>Bacillati</taxon>
        <taxon>Actinomycetota</taxon>
        <taxon>Actinomycetes</taxon>
        <taxon>Micrococcales</taxon>
        <taxon>Microbacteriaceae</taxon>
        <taxon>Microbacterium</taxon>
    </lineage>
</organism>
<keyword evidence="2" id="KW-0326">Glycosidase</keyword>
<feature type="compositionally biased region" description="Polar residues" evidence="4">
    <location>
        <begin position="1865"/>
        <end position="1883"/>
    </location>
</feature>
<evidence type="ECO:0000256" key="3">
    <source>
        <dbReference type="ARBA" id="ARBA00023326"/>
    </source>
</evidence>
<evidence type="ECO:0000256" key="4">
    <source>
        <dbReference type="SAM" id="MobiDB-lite"/>
    </source>
</evidence>
<dbReference type="Proteomes" id="UP000680132">
    <property type="component" value="Unassembled WGS sequence"/>
</dbReference>
<keyword evidence="5" id="KW-0472">Membrane</keyword>
<feature type="transmembrane region" description="Helical" evidence="5">
    <location>
        <begin position="20"/>
        <end position="39"/>
    </location>
</feature>
<evidence type="ECO:0000259" key="6">
    <source>
        <dbReference type="PROSITE" id="PS50853"/>
    </source>
</evidence>
<dbReference type="Pfam" id="PF00041">
    <property type="entry name" value="fn3"/>
    <property type="match status" value="3"/>
</dbReference>
<name>A0A939QIB1_9MICO</name>
<keyword evidence="5" id="KW-0812">Transmembrane</keyword>
<comment type="caution">
    <text evidence="7">The sequence shown here is derived from an EMBL/GenBank/DDBJ whole genome shotgun (WGS) entry which is preliminary data.</text>
</comment>
<evidence type="ECO:0000313" key="8">
    <source>
        <dbReference type="Proteomes" id="UP000680132"/>
    </source>
</evidence>
<dbReference type="PANTHER" id="PTHR13817:SF73">
    <property type="entry name" value="FIBRONECTIN TYPE-III DOMAIN-CONTAINING PROTEIN"/>
    <property type="match status" value="1"/>
</dbReference>
<dbReference type="Pfam" id="PF17963">
    <property type="entry name" value="Big_9"/>
    <property type="match status" value="6"/>
</dbReference>
<dbReference type="Gene3D" id="2.60.40.3440">
    <property type="match status" value="1"/>
</dbReference>
<dbReference type="EMBL" id="JAGFOA010000001">
    <property type="protein sequence ID" value="MBO3662187.1"/>
    <property type="molecule type" value="Genomic_DNA"/>
</dbReference>
<dbReference type="Gene3D" id="2.60.40.10">
    <property type="entry name" value="Immunoglobulins"/>
    <property type="match status" value="5"/>
</dbReference>
<feature type="domain" description="Fibronectin type-III" evidence="6">
    <location>
        <begin position="1563"/>
        <end position="1664"/>
    </location>
</feature>
<dbReference type="PANTHER" id="PTHR13817">
    <property type="entry name" value="TITIN"/>
    <property type="match status" value="1"/>
</dbReference>
<feature type="domain" description="Fibronectin type-III" evidence="6">
    <location>
        <begin position="1472"/>
        <end position="1559"/>
    </location>
</feature>
<evidence type="ECO:0000313" key="7">
    <source>
        <dbReference type="EMBL" id="MBO3662187.1"/>
    </source>
</evidence>
<dbReference type="NCBIfam" id="NF012211">
    <property type="entry name" value="tand_rpt_95"/>
    <property type="match status" value="2"/>
</dbReference>
<keyword evidence="1" id="KW-0677">Repeat</keyword>
<keyword evidence="3" id="KW-0624">Polysaccharide degradation</keyword>
<keyword evidence="2" id="KW-0378">Hydrolase</keyword>
<proteinExistence type="predicted"/>